<feature type="compositionally biased region" description="Basic and acidic residues" evidence="1">
    <location>
        <begin position="852"/>
        <end position="866"/>
    </location>
</feature>
<feature type="compositionally biased region" description="Low complexity" evidence="1">
    <location>
        <begin position="213"/>
        <end position="222"/>
    </location>
</feature>
<accession>A0AAX4PIK0</accession>
<feature type="region of interest" description="Disordered" evidence="1">
    <location>
        <begin position="372"/>
        <end position="406"/>
    </location>
</feature>
<evidence type="ECO:0000313" key="3">
    <source>
        <dbReference type="Proteomes" id="UP001472866"/>
    </source>
</evidence>
<dbReference type="PANTHER" id="PTHR33667">
    <property type="entry name" value="SI:DKEY-57N24.6"/>
    <property type="match status" value="1"/>
</dbReference>
<feature type="compositionally biased region" description="Acidic residues" evidence="1">
    <location>
        <begin position="66"/>
        <end position="80"/>
    </location>
</feature>
<sequence>MADLEEEGAAPTAAEDNQEENQEEEDEEEEVYVPVLEQNLRLRVTLGCERVAKRSAPEPKQAGETSGEDQDQDQEPEPEPEPSVSGVSIRYKLPFGGTQEHSVDLSFEDDEVSSSKTEEKTHELDSSESFVRAFVAAGHKCLVSVSYNNSGESVEREEVVELSGFLVGDKSKRARLRFEGPLRWVKLHLQLEKEREPEPEPEAEGDGAEEAEGAAGEAEAGPTHLPCGLLTPDLVDLLNPFVFEISQLESLPDRPASTEQLDDLCEPVSVRYTFFDTTKPQEGGEGDDHGGKSQSTPLGYGGEEWHRGLRSLPWRENEVGTMCHRDVEVGSARVYFLGDCDEDEIFKHFFYDKIPVEVHDRLPCPEDMKIAAAVPTGGSGEGGEGQGEGAEEDAPNAAGGSAQPQEDERKTYVCGLAHISLREFCMGYTSYDNSVNIFPYTSIRGGADLDWKTRPGRYVESGAQVTYSCRVAKSLKEAGTHRYFQRAVFLLDYDDNVLLRSIIDLVTAVNRQALKLKGSSALVLQTLATYKFDEEQSKSTTLDVLTGFQIIDDRMRLIVVEGLKQGAMAHVRDLIEATTSSAAYLEERKHKKEMEFTAKDFEKGSVTKHLLYNPALCYSKRLYTQLGAQIHPIKLSAPLAHIMANCHTHSGRKVREQCREGLIRLSNLCRITWLRQADRMQLLPTSSMLKYIDKKFGGELTRLDEEGEVGGQHGGLGGTAKAGDFTLTSVLASAKKDFNEETSRSLKSSGTKSDQLGGRARYSYSKPHLDFDNKAFEIERARRDEKRKKRDFLEEYINLLPAMETMASGIRDEWFAWNPQRLRRARSPLQKIRTVKAFQSASPKKPGQQGAAHKEGEAGTTRPDDRPEFIFPAPKSPWEYNAHPKRPTKARIEELEQSWIENEFYGSLMRYDDETDIVPFKTIMPAPAILEKNKEFFTSVHLCGEGLIKEQEAAKQEEIDKWNSKVVVDDPHFYSIIKSRKKVSQTDRNELTLKGSPIKKGFKIAHAKALPTSMHINVPYEEGDQTYFQRQVDPSKFTGGNDFVRYIRDGDPSKANASMTALTFVKKLHTARKKSIMSRLQTPQK</sequence>
<dbReference type="EMBL" id="CP151514">
    <property type="protein sequence ID" value="WZN66027.1"/>
    <property type="molecule type" value="Genomic_DNA"/>
</dbReference>
<organism evidence="2 3">
    <name type="scientific">Chloropicon roscoffensis</name>
    <dbReference type="NCBI Taxonomy" id="1461544"/>
    <lineage>
        <taxon>Eukaryota</taxon>
        <taxon>Viridiplantae</taxon>
        <taxon>Chlorophyta</taxon>
        <taxon>Chloropicophyceae</taxon>
        <taxon>Chloropicales</taxon>
        <taxon>Chloropicaceae</taxon>
        <taxon>Chloropicon</taxon>
    </lineage>
</organism>
<feature type="compositionally biased region" description="Acidic residues" evidence="1">
    <location>
        <begin position="16"/>
        <end position="31"/>
    </location>
</feature>
<feature type="compositionally biased region" description="Acidic residues" evidence="1">
    <location>
        <begin position="199"/>
        <end position="212"/>
    </location>
</feature>
<evidence type="ECO:0000313" key="2">
    <source>
        <dbReference type="EMBL" id="WZN66027.1"/>
    </source>
</evidence>
<keyword evidence="2" id="KW-0969">Cilium</keyword>
<name>A0AAX4PIK0_9CHLO</name>
<keyword evidence="2" id="KW-0282">Flagellum</keyword>
<protein>
    <submittedName>
        <fullName evidence="2">Flagellar associated protein</fullName>
    </submittedName>
</protein>
<proteinExistence type="predicted"/>
<gene>
    <name evidence="2" type="ORF">HKI87_14g75900</name>
</gene>
<feature type="region of interest" description="Disordered" evidence="1">
    <location>
        <begin position="193"/>
        <end position="225"/>
    </location>
</feature>
<evidence type="ECO:0000256" key="1">
    <source>
        <dbReference type="SAM" id="MobiDB-lite"/>
    </source>
</evidence>
<feature type="region of interest" description="Disordered" evidence="1">
    <location>
        <begin position="51"/>
        <end position="124"/>
    </location>
</feature>
<keyword evidence="3" id="KW-1185">Reference proteome</keyword>
<reference evidence="2 3" key="1">
    <citation type="submission" date="2024-03" db="EMBL/GenBank/DDBJ databases">
        <title>Complete genome sequence of the green alga Chloropicon roscoffensis RCC1871.</title>
        <authorList>
            <person name="Lemieux C."/>
            <person name="Pombert J.-F."/>
            <person name="Otis C."/>
            <person name="Turmel M."/>
        </authorList>
    </citation>
    <scope>NUCLEOTIDE SEQUENCE [LARGE SCALE GENOMIC DNA]</scope>
    <source>
        <strain evidence="2 3">RCC1871</strain>
    </source>
</reference>
<feature type="region of interest" description="Disordered" evidence="1">
    <location>
        <begin position="837"/>
        <end position="866"/>
    </location>
</feature>
<keyword evidence="2" id="KW-0966">Cell projection</keyword>
<feature type="region of interest" description="Disordered" evidence="1">
    <location>
        <begin position="277"/>
        <end position="303"/>
    </location>
</feature>
<feature type="compositionally biased region" description="Polar residues" evidence="1">
    <location>
        <begin position="745"/>
        <end position="754"/>
    </location>
</feature>
<feature type="region of interest" description="Disordered" evidence="1">
    <location>
        <begin position="1"/>
        <end position="36"/>
    </location>
</feature>
<dbReference type="PANTHER" id="PTHR33667:SF7">
    <property type="entry name" value="RIKEN CDNA 1810020O05 GENE"/>
    <property type="match status" value="1"/>
</dbReference>
<feature type="region of interest" description="Disordered" evidence="1">
    <location>
        <begin position="741"/>
        <end position="760"/>
    </location>
</feature>
<dbReference type="AlphaFoldDB" id="A0AAX4PIK0"/>
<feature type="compositionally biased region" description="Gly residues" evidence="1">
    <location>
        <begin position="377"/>
        <end position="388"/>
    </location>
</feature>
<dbReference type="Proteomes" id="UP001472866">
    <property type="component" value="Chromosome 14"/>
</dbReference>